<dbReference type="EMBL" id="HACM01008240">
    <property type="protein sequence ID" value="CRZ08682.1"/>
    <property type="molecule type" value="Transcribed_RNA"/>
</dbReference>
<dbReference type="EMBL" id="HACM01008275">
    <property type="protein sequence ID" value="CRZ08717.1"/>
    <property type="molecule type" value="Transcribed_RNA"/>
</dbReference>
<proteinExistence type="predicted"/>
<evidence type="ECO:0000313" key="1">
    <source>
        <dbReference type="EMBL" id="CRZ08708.1"/>
    </source>
</evidence>
<dbReference type="EMBL" id="HACM01008270">
    <property type="protein sequence ID" value="CRZ08712.1"/>
    <property type="molecule type" value="Transcribed_RNA"/>
</dbReference>
<dbReference type="EMBL" id="HACM01008242">
    <property type="protein sequence ID" value="CRZ08684.1"/>
    <property type="molecule type" value="Transcribed_RNA"/>
</dbReference>
<accession>A0A0H5R3F0</accession>
<dbReference type="EMBL" id="HACM01008243">
    <property type="protein sequence ID" value="CRZ08685.1"/>
    <property type="molecule type" value="Transcribed_RNA"/>
</dbReference>
<dbReference type="EMBL" id="HACM01008219">
    <property type="protein sequence ID" value="CRZ08661.1"/>
    <property type="molecule type" value="Transcribed_RNA"/>
</dbReference>
<dbReference type="EMBL" id="HACM01008280">
    <property type="protein sequence ID" value="CRZ08722.1"/>
    <property type="molecule type" value="Transcribed_RNA"/>
</dbReference>
<name>A0A0H5R3F0_9EUKA</name>
<organism evidence="1">
    <name type="scientific">Spongospora subterranea</name>
    <dbReference type="NCBI Taxonomy" id="70186"/>
    <lineage>
        <taxon>Eukaryota</taxon>
        <taxon>Sar</taxon>
        <taxon>Rhizaria</taxon>
        <taxon>Endomyxa</taxon>
        <taxon>Phytomyxea</taxon>
        <taxon>Plasmodiophorida</taxon>
        <taxon>Plasmodiophoridae</taxon>
        <taxon>Spongospora</taxon>
    </lineage>
</organism>
<reference evidence="1" key="1">
    <citation type="submission" date="2015-04" db="EMBL/GenBank/DDBJ databases">
        <title>The genome sequence of the plant pathogenic Rhizarian Plasmodiophora brassicae reveals insights in its biotrophic life cycle and the origin of chitin synthesis.</title>
        <authorList>
            <person name="Schwelm A."/>
            <person name="Fogelqvist J."/>
            <person name="Knaust A."/>
            <person name="Julke S."/>
            <person name="Lilja T."/>
            <person name="Dhandapani V."/>
            <person name="Bonilla-Rosso G."/>
            <person name="Karlsson M."/>
            <person name="Shevchenko A."/>
            <person name="Choi S.R."/>
            <person name="Kim H.G."/>
            <person name="Park J.Y."/>
            <person name="Lim Y.P."/>
            <person name="Ludwig-Muller J."/>
            <person name="Dixelius C."/>
        </authorList>
    </citation>
    <scope>NUCLEOTIDE SEQUENCE</scope>
    <source>
        <tissue evidence="1">Potato root galls</tissue>
    </source>
</reference>
<dbReference type="EMBL" id="HACM01008230">
    <property type="protein sequence ID" value="CRZ08672.1"/>
    <property type="molecule type" value="Transcribed_RNA"/>
</dbReference>
<dbReference type="AlphaFoldDB" id="A0A0H5R3F0"/>
<dbReference type="EMBL" id="HACM01008258">
    <property type="protein sequence ID" value="CRZ08700.1"/>
    <property type="molecule type" value="Transcribed_RNA"/>
</dbReference>
<sequence>MVKTACEDKTGAQIWSLVKQISPKTNKRRKKCETFTNEAKEERENIASKFEEIYSAPDLELSEIEKLEHELLLAELRKNDWKHQQHILPLENWKEQLKKPTANLLEE</sequence>
<dbReference type="EMBL" id="HACM01008288">
    <property type="protein sequence ID" value="CRZ08730.1"/>
    <property type="molecule type" value="Transcribed_RNA"/>
</dbReference>
<dbReference type="EMBL" id="HACM01008267">
    <property type="protein sequence ID" value="CRZ08709.1"/>
    <property type="molecule type" value="Transcribed_RNA"/>
</dbReference>
<dbReference type="EMBL" id="HACM01008264">
    <property type="protein sequence ID" value="CRZ08706.1"/>
    <property type="molecule type" value="Transcribed_RNA"/>
</dbReference>
<dbReference type="EMBL" id="HACM01008261">
    <property type="protein sequence ID" value="CRZ08703.1"/>
    <property type="molecule type" value="Transcribed_RNA"/>
</dbReference>
<dbReference type="EMBL" id="HACM01008226">
    <property type="protein sequence ID" value="CRZ08668.1"/>
    <property type="molecule type" value="Transcribed_RNA"/>
</dbReference>
<dbReference type="EMBL" id="HACM01008223">
    <property type="protein sequence ID" value="CRZ08665.1"/>
    <property type="molecule type" value="Transcribed_RNA"/>
</dbReference>
<protein>
    <submittedName>
        <fullName evidence="1">Uncharacterized protein</fullName>
    </submittedName>
</protein>
<dbReference type="EMBL" id="HACM01008253">
    <property type="protein sequence ID" value="CRZ08695.1"/>
    <property type="molecule type" value="Transcribed_RNA"/>
</dbReference>
<dbReference type="EMBL" id="HACM01008293">
    <property type="protein sequence ID" value="CRZ08735.1"/>
    <property type="molecule type" value="Transcribed_RNA"/>
</dbReference>
<dbReference type="EMBL" id="HACM01008266">
    <property type="protein sequence ID" value="CRZ08708.1"/>
    <property type="molecule type" value="Transcribed_RNA"/>
</dbReference>